<dbReference type="InterPro" id="IPR029044">
    <property type="entry name" value="Nucleotide-diphossugar_trans"/>
</dbReference>
<dbReference type="InParanoid" id="A7TP88"/>
<dbReference type="EMBL" id="DS480439">
    <property type="protein sequence ID" value="EDO15939.1"/>
    <property type="molecule type" value="Genomic_DNA"/>
</dbReference>
<name>A7TP88_VANPO</name>
<keyword evidence="2" id="KW-1185">Reference proteome</keyword>
<dbReference type="OMA" id="ILPHRVY"/>
<dbReference type="eggNOG" id="KOG1950">
    <property type="taxonomic scope" value="Eukaryota"/>
</dbReference>
<dbReference type="SUPFAM" id="SSF53448">
    <property type="entry name" value="Nucleotide-diphospho-sugar transferases"/>
    <property type="match status" value="1"/>
</dbReference>
<evidence type="ECO:0000313" key="1">
    <source>
        <dbReference type="EMBL" id="EDO15939.1"/>
    </source>
</evidence>
<evidence type="ECO:0000313" key="2">
    <source>
        <dbReference type="Proteomes" id="UP000000267"/>
    </source>
</evidence>
<dbReference type="GO" id="GO:0006487">
    <property type="term" value="P:protein N-linked glycosylation"/>
    <property type="evidence" value="ECO:0007669"/>
    <property type="project" value="EnsemblFungi"/>
</dbReference>
<dbReference type="InterPro" id="IPR050587">
    <property type="entry name" value="GNT1/Glycosyltrans_8"/>
</dbReference>
<dbReference type="GO" id="GO:0008375">
    <property type="term" value="F:acetylglucosaminyltransferase activity"/>
    <property type="evidence" value="ECO:0007669"/>
    <property type="project" value="EnsemblFungi"/>
</dbReference>
<dbReference type="PhylomeDB" id="A7TP88"/>
<dbReference type="AlphaFoldDB" id="A7TP88"/>
<dbReference type="STRING" id="436907.A7TP88"/>
<dbReference type="OrthoDB" id="2014201at2759"/>
<evidence type="ECO:0008006" key="3">
    <source>
        <dbReference type="Google" id="ProtNLM"/>
    </source>
</evidence>
<dbReference type="RefSeq" id="XP_001643797.1">
    <property type="nucleotide sequence ID" value="XM_001643747.1"/>
</dbReference>
<dbReference type="Proteomes" id="UP000000267">
    <property type="component" value="Unassembled WGS sequence"/>
</dbReference>
<dbReference type="HOGENOM" id="CLU_034860_1_0_1"/>
<dbReference type="KEGG" id="vpo:Kpol_480p26"/>
<proteinExistence type="predicted"/>
<reference evidence="1 2" key="1">
    <citation type="journal article" date="2007" name="Proc. Natl. Acad. Sci. U.S.A.">
        <title>Independent sorting-out of thousands of duplicated gene pairs in two yeast species descended from a whole-genome duplication.</title>
        <authorList>
            <person name="Scannell D.R."/>
            <person name="Frank A.C."/>
            <person name="Conant G.C."/>
            <person name="Byrne K.P."/>
            <person name="Woolfit M."/>
            <person name="Wolfe K.H."/>
        </authorList>
    </citation>
    <scope>NUCLEOTIDE SEQUENCE [LARGE SCALE GENOMIC DNA]</scope>
    <source>
        <strain evidence="2">ATCC 22028 / DSM 70294 / BCRC 21397 / CBS 2163 / NBRC 10782 / NRRL Y-8283 / UCD 57-17</strain>
    </source>
</reference>
<sequence length="486" mass="56861">MIFKRRLRILLIALAFIVSITVIVRCIVHFQLSKEITYYKNYFEKRKDGIQGLFNPLVIKQIPQETIDSIYKKQLQKKTSEKNAVDWDKLAYVNYVTHASYLCNSLVMFNSLKKYGTKAKLVLLLSKDILEQDSEDGTKHSNKLVKRIQNIDKDQVIVKLVDNIVKPKDYTPWNQSLTKLLVFNQTEFDRIVYLDNDALLKNSLDELFFIPQYIKFAAPLTYWFLSENEVNDAFRELKYHEKIPTNLNVYIKKLDERIEKGQMIYNHLPSLPSSLFLNTKNVAQEIISSTSSASPLFDFTNIGKTSKLKFASNLMVINPSKETFDHIMNEALPKILNKKEKYDMDLINEDLYNLKKQVSKQFTLYRRLTTAFKPEVLVLPFSRYGLLTGSLKNQKQYSIIEDDMLGYKRIKEDGEPLEKELTEIVEDAKYIHYSDYPLGKPWNYKSINEIKCVANKKSKTFEQETKVCDLWNSIYEEFMNDASICN</sequence>
<dbReference type="FunCoup" id="A7TP88">
    <property type="interactions" value="27"/>
</dbReference>
<dbReference type="PANTHER" id="PTHR11183">
    <property type="entry name" value="GLYCOGENIN SUBFAMILY MEMBER"/>
    <property type="match status" value="1"/>
</dbReference>
<dbReference type="GO" id="GO:0005797">
    <property type="term" value="C:Golgi medial cisterna"/>
    <property type="evidence" value="ECO:0007669"/>
    <property type="project" value="EnsemblFungi"/>
</dbReference>
<gene>
    <name evidence="1" type="ORF">Kpol_480p26</name>
</gene>
<organism evidence="2">
    <name type="scientific">Vanderwaltozyma polyspora (strain ATCC 22028 / DSM 70294 / BCRC 21397 / CBS 2163 / NBRC 10782 / NRRL Y-8283 / UCD 57-17)</name>
    <name type="common">Kluyveromyces polysporus</name>
    <dbReference type="NCBI Taxonomy" id="436907"/>
    <lineage>
        <taxon>Eukaryota</taxon>
        <taxon>Fungi</taxon>
        <taxon>Dikarya</taxon>
        <taxon>Ascomycota</taxon>
        <taxon>Saccharomycotina</taxon>
        <taxon>Saccharomycetes</taxon>
        <taxon>Saccharomycetales</taxon>
        <taxon>Saccharomycetaceae</taxon>
        <taxon>Vanderwaltozyma</taxon>
    </lineage>
</organism>
<protein>
    <recommendedName>
        <fullName evidence="3">Glucose N-acetyltransferase 1</fullName>
    </recommendedName>
</protein>
<dbReference type="Gene3D" id="3.90.550.10">
    <property type="entry name" value="Spore Coat Polysaccharide Biosynthesis Protein SpsA, Chain A"/>
    <property type="match status" value="1"/>
</dbReference>
<dbReference type="GeneID" id="5544054"/>
<accession>A7TP88</accession>